<accession>A0A1W6D073</accession>
<feature type="chain" id="PRO_5010875470" description="Lipoprotein SmpA/OmlA domain-containing protein" evidence="1">
    <location>
        <begin position="21"/>
        <end position="116"/>
    </location>
</feature>
<dbReference type="RefSeq" id="WP_085378496.1">
    <property type="nucleotide sequence ID" value="NZ_CP020612.1"/>
</dbReference>
<dbReference type="EMBL" id="CP020612">
    <property type="protein sequence ID" value="ARJ70439.1"/>
    <property type="molecule type" value="Genomic_DNA"/>
</dbReference>
<name>A0A1W6D073_9RHOB</name>
<keyword evidence="1" id="KW-0732">Signal</keyword>
<dbReference type="Proteomes" id="UP000193017">
    <property type="component" value="Chromosome"/>
</dbReference>
<gene>
    <name evidence="2" type="ORF">B0A89_13135</name>
</gene>
<sequence>MNPMKGALAALILTGGQAMAEPASFDRDGWAALAGSPDASAPRAAMVEAAVAQVPAGTAQADVLARLGEPDQRFDKAWAYMTGPTLFGGEYTALLVSFDDAGTVVSAKEVSTKTWQ</sequence>
<dbReference type="AlphaFoldDB" id="A0A1W6D073"/>
<dbReference type="KEGG" id="pcon:B0A89_13135"/>
<keyword evidence="3" id="KW-1185">Reference proteome</keyword>
<reference evidence="2 3" key="1">
    <citation type="submission" date="2017-03" db="EMBL/GenBank/DDBJ databases">
        <title>Genome sequence of Paracoccus contaminans isolated from a water microcosm.</title>
        <authorList>
            <person name="Aurass P."/>
            <person name="Karste S."/>
            <person name="Trost E."/>
            <person name="Glaeser S.P."/>
            <person name="Kaempfer P."/>
            <person name="Flieger A."/>
        </authorList>
    </citation>
    <scope>NUCLEOTIDE SEQUENCE [LARGE SCALE GENOMIC DNA]</scope>
    <source>
        <strain evidence="3">RKI 16-01929T\LMG 29738T\CCM 8701T\CIP 111112T</strain>
    </source>
</reference>
<protein>
    <recommendedName>
        <fullName evidence="4">Lipoprotein SmpA/OmlA domain-containing protein</fullName>
    </recommendedName>
</protein>
<dbReference type="OrthoDB" id="7569521at2"/>
<evidence type="ECO:0008006" key="4">
    <source>
        <dbReference type="Google" id="ProtNLM"/>
    </source>
</evidence>
<feature type="signal peptide" evidence="1">
    <location>
        <begin position="1"/>
        <end position="20"/>
    </location>
</feature>
<evidence type="ECO:0000256" key="1">
    <source>
        <dbReference type="SAM" id="SignalP"/>
    </source>
</evidence>
<evidence type="ECO:0000313" key="2">
    <source>
        <dbReference type="EMBL" id="ARJ70439.1"/>
    </source>
</evidence>
<evidence type="ECO:0000313" key="3">
    <source>
        <dbReference type="Proteomes" id="UP000193017"/>
    </source>
</evidence>
<organism evidence="2 3">
    <name type="scientific">Paracoccus contaminans</name>
    <dbReference type="NCBI Taxonomy" id="1945662"/>
    <lineage>
        <taxon>Bacteria</taxon>
        <taxon>Pseudomonadati</taxon>
        <taxon>Pseudomonadota</taxon>
        <taxon>Alphaproteobacteria</taxon>
        <taxon>Rhodobacterales</taxon>
        <taxon>Paracoccaceae</taxon>
        <taxon>Paracoccus</taxon>
    </lineage>
</organism>
<proteinExistence type="predicted"/>